<dbReference type="Proteomes" id="UP001054837">
    <property type="component" value="Unassembled WGS sequence"/>
</dbReference>
<reference evidence="1 2" key="1">
    <citation type="submission" date="2021-06" db="EMBL/GenBank/DDBJ databases">
        <title>Caerostris darwini draft genome.</title>
        <authorList>
            <person name="Kono N."/>
            <person name="Arakawa K."/>
        </authorList>
    </citation>
    <scope>NUCLEOTIDE SEQUENCE [LARGE SCALE GENOMIC DNA]</scope>
</reference>
<evidence type="ECO:0000313" key="2">
    <source>
        <dbReference type="Proteomes" id="UP001054837"/>
    </source>
</evidence>
<organism evidence="1 2">
    <name type="scientific">Caerostris darwini</name>
    <dbReference type="NCBI Taxonomy" id="1538125"/>
    <lineage>
        <taxon>Eukaryota</taxon>
        <taxon>Metazoa</taxon>
        <taxon>Ecdysozoa</taxon>
        <taxon>Arthropoda</taxon>
        <taxon>Chelicerata</taxon>
        <taxon>Arachnida</taxon>
        <taxon>Araneae</taxon>
        <taxon>Araneomorphae</taxon>
        <taxon>Entelegynae</taxon>
        <taxon>Araneoidea</taxon>
        <taxon>Araneidae</taxon>
        <taxon>Caerostris</taxon>
    </lineage>
</organism>
<accession>A0AAV4W5U0</accession>
<name>A0AAV4W5U0_9ARAC</name>
<evidence type="ECO:0000313" key="1">
    <source>
        <dbReference type="EMBL" id="GIY78032.1"/>
    </source>
</evidence>
<protein>
    <submittedName>
        <fullName evidence="1">Uncharacterized protein</fullName>
    </submittedName>
</protein>
<gene>
    <name evidence="1" type="ORF">CDAR_232521</name>
</gene>
<sequence length="72" mass="8097">MLEQLSNHIPVSLRTIAGNVPIKPTNLLLSRPRNLGAYPVVKYAYLVNEKECRTIRSRKIVAKLGHAQISNM</sequence>
<dbReference type="EMBL" id="BPLQ01014199">
    <property type="protein sequence ID" value="GIY78032.1"/>
    <property type="molecule type" value="Genomic_DNA"/>
</dbReference>
<proteinExistence type="predicted"/>
<comment type="caution">
    <text evidence="1">The sequence shown here is derived from an EMBL/GenBank/DDBJ whole genome shotgun (WGS) entry which is preliminary data.</text>
</comment>
<dbReference type="AlphaFoldDB" id="A0AAV4W5U0"/>
<keyword evidence="2" id="KW-1185">Reference proteome</keyword>